<dbReference type="SUPFAM" id="SSF46689">
    <property type="entry name" value="Homeodomain-like"/>
    <property type="match status" value="1"/>
</dbReference>
<name>A0A172UG26_9MYCO</name>
<dbReference type="SMART" id="SM00342">
    <property type="entry name" value="HTH_ARAC"/>
    <property type="match status" value="1"/>
</dbReference>
<dbReference type="Gene3D" id="1.20.120.450">
    <property type="entry name" value="dinb family like domain"/>
    <property type="match status" value="1"/>
</dbReference>
<keyword evidence="2" id="KW-0804">Transcription</keyword>
<gene>
    <name evidence="4" type="ORF">A7U43_01130</name>
</gene>
<reference evidence="4 5" key="1">
    <citation type="submission" date="2016-05" db="EMBL/GenBank/DDBJ databases">
        <title>Complete genome sequence of a phthalic acid esters degrading Mycobacterium sp. YC-RL4.</title>
        <authorList>
            <person name="Ren L."/>
            <person name="Fan S."/>
            <person name="Ruth N."/>
            <person name="Jia Y."/>
            <person name="Wang J."/>
            <person name="Qiao C."/>
        </authorList>
    </citation>
    <scope>NUCLEOTIDE SEQUENCE [LARGE SCALE GENOMIC DNA]</scope>
    <source>
        <strain evidence="4 5">YC-RL4</strain>
    </source>
</reference>
<dbReference type="InterPro" id="IPR018060">
    <property type="entry name" value="HTH_AraC"/>
</dbReference>
<dbReference type="GO" id="GO:0003700">
    <property type="term" value="F:DNA-binding transcription factor activity"/>
    <property type="evidence" value="ECO:0007669"/>
    <property type="project" value="InterPro"/>
</dbReference>
<dbReference type="OrthoDB" id="161473at2"/>
<dbReference type="PANTHER" id="PTHR11019">
    <property type="entry name" value="HTH-TYPE TRANSCRIPTIONAL REGULATOR NIMR"/>
    <property type="match status" value="1"/>
</dbReference>
<organism evidence="4 5">
    <name type="scientific">Mycobacterium adipatum</name>
    <dbReference type="NCBI Taxonomy" id="1682113"/>
    <lineage>
        <taxon>Bacteria</taxon>
        <taxon>Bacillati</taxon>
        <taxon>Actinomycetota</taxon>
        <taxon>Actinomycetes</taxon>
        <taxon>Mycobacteriales</taxon>
        <taxon>Mycobacteriaceae</taxon>
        <taxon>Mycobacterium</taxon>
    </lineage>
</organism>
<dbReference type="Gene3D" id="1.10.10.60">
    <property type="entry name" value="Homeodomain-like"/>
    <property type="match status" value="1"/>
</dbReference>
<feature type="domain" description="HTH araC/xylS-type" evidence="3">
    <location>
        <begin position="11"/>
        <end position="109"/>
    </location>
</feature>
<evidence type="ECO:0000313" key="5">
    <source>
        <dbReference type="Proteomes" id="UP000077143"/>
    </source>
</evidence>
<dbReference type="InterPro" id="IPR009057">
    <property type="entry name" value="Homeodomain-like_sf"/>
</dbReference>
<evidence type="ECO:0000313" key="4">
    <source>
        <dbReference type="EMBL" id="ANE78122.1"/>
    </source>
</evidence>
<proteinExistence type="predicted"/>
<dbReference type="STRING" id="1682113.A7U43_01130"/>
<dbReference type="Proteomes" id="UP000077143">
    <property type="component" value="Chromosome"/>
</dbReference>
<dbReference type="GO" id="GO:0043565">
    <property type="term" value="F:sequence-specific DNA binding"/>
    <property type="evidence" value="ECO:0007669"/>
    <property type="project" value="InterPro"/>
</dbReference>
<protein>
    <submittedName>
        <fullName evidence="4">AraC family transcriptional regulator</fullName>
    </submittedName>
</protein>
<evidence type="ECO:0000256" key="1">
    <source>
        <dbReference type="ARBA" id="ARBA00023015"/>
    </source>
</evidence>
<sequence>MSVQPNGPRRDRLRELLDSVVDSANTDVAGMARSSFASEFHFSREVSRLTGEPPAALRRRVMLERAAWRLQRGEGVAAVALDEGWSAPEVFSRAFRRAFGVPPSQAADVGFRLPAPNGVHFHPPESLWLDSPGDAQRPDISLLMIAHDIADTATLIGAATVLTESQWVETISPGQVILDWDGEEASVGAVLDALVWTKEVWLASIEGRDQPARPGIRPARRLAADHEEISARWTAMVRDYGEQGRLADTVIDALCDPPESFQLYGIIAHVLTYSAHRREVVRAMLIRHGIEVHRGDPLEWMRRD</sequence>
<keyword evidence="1" id="KW-0805">Transcription regulation</keyword>
<evidence type="ECO:0000259" key="3">
    <source>
        <dbReference type="PROSITE" id="PS01124"/>
    </source>
</evidence>
<dbReference type="InterPro" id="IPR034660">
    <property type="entry name" value="DinB/YfiT-like"/>
</dbReference>
<dbReference type="Pfam" id="PF12833">
    <property type="entry name" value="HTH_18"/>
    <property type="match status" value="1"/>
</dbReference>
<evidence type="ECO:0000256" key="2">
    <source>
        <dbReference type="ARBA" id="ARBA00023163"/>
    </source>
</evidence>
<accession>A0A172UG26</accession>
<dbReference type="RefSeq" id="WP_067990162.1">
    <property type="nucleotide sequence ID" value="NZ_CP015596.1"/>
</dbReference>
<dbReference type="AlphaFoldDB" id="A0A172UG26"/>
<keyword evidence="5" id="KW-1185">Reference proteome</keyword>
<dbReference type="PANTHER" id="PTHR11019:SF159">
    <property type="entry name" value="TRANSCRIPTIONAL REGULATOR-RELATED"/>
    <property type="match status" value="1"/>
</dbReference>
<dbReference type="EMBL" id="CP015596">
    <property type="protein sequence ID" value="ANE78122.1"/>
    <property type="molecule type" value="Genomic_DNA"/>
</dbReference>
<dbReference type="PROSITE" id="PS01124">
    <property type="entry name" value="HTH_ARAC_FAMILY_2"/>
    <property type="match status" value="1"/>
</dbReference>
<dbReference type="KEGG" id="madi:A7U43_01130"/>